<accession>A0A5W7RZ22</accession>
<dbReference type="AlphaFoldDB" id="A0A5W7RZ22"/>
<evidence type="ECO:0000256" key="1">
    <source>
        <dbReference type="SAM" id="MobiDB-lite"/>
    </source>
</evidence>
<dbReference type="EMBL" id="AAHMLI010000023">
    <property type="protein sequence ID" value="EBX8629406.1"/>
    <property type="molecule type" value="Genomic_DNA"/>
</dbReference>
<feature type="transmembrane region" description="Helical" evidence="2">
    <location>
        <begin position="41"/>
        <end position="73"/>
    </location>
</feature>
<feature type="region of interest" description="Disordered" evidence="1">
    <location>
        <begin position="88"/>
        <end position="117"/>
    </location>
</feature>
<name>A0A5W7RZ22_SALET</name>
<proteinExistence type="predicted"/>
<organism evidence="3">
    <name type="scientific">Salmonella enterica subsp. enterica serovar Kintambo</name>
    <dbReference type="NCBI Taxonomy" id="1192730"/>
    <lineage>
        <taxon>Bacteria</taxon>
        <taxon>Pseudomonadati</taxon>
        <taxon>Pseudomonadota</taxon>
        <taxon>Gammaproteobacteria</taxon>
        <taxon>Enterobacterales</taxon>
        <taxon>Enterobacteriaceae</taxon>
        <taxon>Salmonella</taxon>
    </lineage>
</organism>
<gene>
    <name evidence="3" type="ORF">DTU03_18165</name>
</gene>
<dbReference type="InterPro" id="IPR022213">
    <property type="entry name" value="DUF3742"/>
</dbReference>
<keyword evidence="2" id="KW-1133">Transmembrane helix</keyword>
<protein>
    <submittedName>
        <fullName evidence="3">DUF3742 family protein</fullName>
    </submittedName>
</protein>
<dbReference type="Pfam" id="PF12553">
    <property type="entry name" value="DUF3742"/>
    <property type="match status" value="1"/>
</dbReference>
<sequence>MKQNLGYRIGMQTRRFMRWLSVWENEMQQQGVPRWVTKIPLYLCIAAAVGLLLAGAFFIVGFLALMVFIAWYLSVAAGSSVESVSDESNLEGYASGPEGPGMYSQGEKISYKDYDDY</sequence>
<evidence type="ECO:0000313" key="3">
    <source>
        <dbReference type="EMBL" id="EBX8629406.1"/>
    </source>
</evidence>
<comment type="caution">
    <text evidence="3">The sequence shown here is derived from an EMBL/GenBank/DDBJ whole genome shotgun (WGS) entry which is preliminary data.</text>
</comment>
<keyword evidence="2" id="KW-0812">Transmembrane</keyword>
<evidence type="ECO:0000256" key="2">
    <source>
        <dbReference type="SAM" id="Phobius"/>
    </source>
</evidence>
<reference evidence="3" key="1">
    <citation type="submission" date="2018-07" db="EMBL/GenBank/DDBJ databases">
        <authorList>
            <person name="Ashton P.M."/>
            <person name="Dallman T."/>
            <person name="Nair S."/>
            <person name="De Pinna E."/>
            <person name="Peters T."/>
            <person name="Grant K."/>
        </authorList>
    </citation>
    <scope>NUCLEOTIDE SEQUENCE</scope>
    <source>
        <strain evidence="3">242348</strain>
    </source>
</reference>
<keyword evidence="2" id="KW-0472">Membrane</keyword>